<keyword evidence="3" id="KW-0809">Transit peptide</keyword>
<dbReference type="Gene3D" id="1.10.3580.10">
    <property type="entry name" value="ATP12 ATPase"/>
    <property type="match status" value="1"/>
</dbReference>
<dbReference type="SUPFAM" id="SSF160909">
    <property type="entry name" value="ATP12-like"/>
    <property type="match status" value="1"/>
</dbReference>
<gene>
    <name evidence="6" type="ORF">KPH14_008004</name>
</gene>
<dbReference type="Proteomes" id="UP001258017">
    <property type="component" value="Unassembled WGS sequence"/>
</dbReference>
<comment type="similarity">
    <text evidence="2">Belongs to the ATP12 family.</text>
</comment>
<dbReference type="GO" id="GO:0033615">
    <property type="term" value="P:mitochondrial proton-transporting ATP synthase complex assembly"/>
    <property type="evidence" value="ECO:0007669"/>
    <property type="project" value="TreeGrafter"/>
</dbReference>
<sequence>MSSCKYHQFKTAFIIVRSMATVKRFYRKTNILSNGGKFEITLDQRKLKTPKGKVFEVNNKALALAVATEWEAQKNIIERESMHLTALCNTVLDNPNNQTKSDIVNYITNYLEMDTILFHSSEVDDLYKLQVEKWDPLVQWFCDHFKVDIVKTQSIDIPAVPIETKTILMRHLLSYDFNVIHGFLYAVNALKSVILTLATIERVINVEEAVELSRLEEEYQISHWGNIEWSHDLNKYDLQSRVAAAVLFVHLNSYLVTSLPKGDKIPNS</sequence>
<name>A0AAD9RK42_9HYME</name>
<dbReference type="AlphaFoldDB" id="A0AAD9RK42"/>
<reference evidence="6" key="1">
    <citation type="submission" date="2021-08" db="EMBL/GenBank/DDBJ databases">
        <authorList>
            <person name="Misof B."/>
            <person name="Oliver O."/>
            <person name="Podsiadlowski L."/>
            <person name="Donath A."/>
            <person name="Peters R."/>
            <person name="Mayer C."/>
            <person name="Rust J."/>
            <person name="Gunkel S."/>
            <person name="Lesny P."/>
            <person name="Martin S."/>
            <person name="Oeyen J.P."/>
            <person name="Petersen M."/>
            <person name="Panagiotis P."/>
            <person name="Wilbrandt J."/>
            <person name="Tanja T."/>
        </authorList>
    </citation>
    <scope>NUCLEOTIDE SEQUENCE</scope>
    <source>
        <strain evidence="6">GBR_01_08_01A</strain>
        <tissue evidence="6">Thorax + abdomen</tissue>
    </source>
</reference>
<dbReference type="GO" id="GO:0005739">
    <property type="term" value="C:mitochondrion"/>
    <property type="evidence" value="ECO:0007669"/>
    <property type="project" value="UniProtKB-SubCell"/>
</dbReference>
<reference evidence="6" key="2">
    <citation type="journal article" date="2023" name="Commun. Biol.">
        <title>Intrasexual cuticular hydrocarbon dimorphism in a wasp sheds light on hydrocarbon biosynthesis genes in Hymenoptera.</title>
        <authorList>
            <person name="Moris V.C."/>
            <person name="Podsiadlowski L."/>
            <person name="Martin S."/>
            <person name="Oeyen J.P."/>
            <person name="Donath A."/>
            <person name="Petersen M."/>
            <person name="Wilbrandt J."/>
            <person name="Misof B."/>
            <person name="Liedtke D."/>
            <person name="Thamm M."/>
            <person name="Scheiner R."/>
            <person name="Schmitt T."/>
            <person name="Niehuis O."/>
        </authorList>
    </citation>
    <scope>NUCLEOTIDE SEQUENCE</scope>
    <source>
        <strain evidence="6">GBR_01_08_01A</strain>
    </source>
</reference>
<evidence type="ECO:0000313" key="7">
    <source>
        <dbReference type="Proteomes" id="UP001258017"/>
    </source>
</evidence>
<dbReference type="EMBL" id="JAIFRP010000042">
    <property type="protein sequence ID" value="KAK2581205.1"/>
    <property type="molecule type" value="Genomic_DNA"/>
</dbReference>
<evidence type="ECO:0008006" key="8">
    <source>
        <dbReference type="Google" id="ProtNLM"/>
    </source>
</evidence>
<comment type="subcellular location">
    <subcellularLocation>
        <location evidence="1">Mitochondrion</location>
    </subcellularLocation>
</comment>
<organism evidence="6 7">
    <name type="scientific">Odynerus spinipes</name>
    <dbReference type="NCBI Taxonomy" id="1348599"/>
    <lineage>
        <taxon>Eukaryota</taxon>
        <taxon>Metazoa</taxon>
        <taxon>Ecdysozoa</taxon>
        <taxon>Arthropoda</taxon>
        <taxon>Hexapoda</taxon>
        <taxon>Insecta</taxon>
        <taxon>Pterygota</taxon>
        <taxon>Neoptera</taxon>
        <taxon>Endopterygota</taxon>
        <taxon>Hymenoptera</taxon>
        <taxon>Apocrita</taxon>
        <taxon>Aculeata</taxon>
        <taxon>Vespoidea</taxon>
        <taxon>Vespidae</taxon>
        <taxon>Eumeninae</taxon>
        <taxon>Odynerus</taxon>
    </lineage>
</organism>
<comment type="caution">
    <text evidence="6">The sequence shown here is derived from an EMBL/GenBank/DDBJ whole genome shotgun (WGS) entry which is preliminary data.</text>
</comment>
<evidence type="ECO:0000256" key="1">
    <source>
        <dbReference type="ARBA" id="ARBA00004173"/>
    </source>
</evidence>
<evidence type="ECO:0000256" key="3">
    <source>
        <dbReference type="ARBA" id="ARBA00022946"/>
    </source>
</evidence>
<dbReference type="InterPro" id="IPR042272">
    <property type="entry name" value="ATP12_ATP_synth-F1-assembly_N"/>
</dbReference>
<dbReference type="PANTHER" id="PTHR21013:SF10">
    <property type="entry name" value="ATP SYNTHASE MITOCHONDRIAL F1 COMPLEX ASSEMBLY FACTOR 2"/>
    <property type="match status" value="1"/>
</dbReference>
<evidence type="ECO:0000256" key="4">
    <source>
        <dbReference type="ARBA" id="ARBA00023128"/>
    </source>
</evidence>
<dbReference type="InterPro" id="IPR011419">
    <property type="entry name" value="ATP12_ATP_synth-F1-assembly"/>
</dbReference>
<keyword evidence="7" id="KW-1185">Reference proteome</keyword>
<dbReference type="Pfam" id="PF07542">
    <property type="entry name" value="ATP12"/>
    <property type="match status" value="1"/>
</dbReference>
<accession>A0AAD9RK42</accession>
<dbReference type="PANTHER" id="PTHR21013">
    <property type="entry name" value="ATP SYNTHASE MITOCHONDRIAL F1 COMPLEX ASSEMBLY FACTOR 2/ATP12 PROTEIN, MITOCHONDRIAL PRECURSOR"/>
    <property type="match status" value="1"/>
</dbReference>
<protein>
    <recommendedName>
        <fullName evidence="8">ATP synthase mitochondrial F1 complex assembly factor 2</fullName>
    </recommendedName>
</protein>
<evidence type="ECO:0000256" key="5">
    <source>
        <dbReference type="ARBA" id="ARBA00023186"/>
    </source>
</evidence>
<dbReference type="InterPro" id="IPR023335">
    <property type="entry name" value="ATP12_ortho_dom_sf"/>
</dbReference>
<evidence type="ECO:0000256" key="2">
    <source>
        <dbReference type="ARBA" id="ARBA00008231"/>
    </source>
</evidence>
<keyword evidence="4" id="KW-0496">Mitochondrion</keyword>
<evidence type="ECO:0000313" key="6">
    <source>
        <dbReference type="EMBL" id="KAK2581205.1"/>
    </source>
</evidence>
<keyword evidence="5" id="KW-0143">Chaperone</keyword>
<proteinExistence type="inferred from homology"/>
<dbReference type="Gene3D" id="3.30.2180.10">
    <property type="entry name" value="ATP12-like"/>
    <property type="match status" value="1"/>
</dbReference>